<feature type="compositionally biased region" description="Polar residues" evidence="1">
    <location>
        <begin position="51"/>
        <end position="63"/>
    </location>
</feature>
<reference evidence="2 3" key="1">
    <citation type="journal article" date="2016" name="Int. J. Syst. Evol. Microbiol.">
        <title>Tessaracoccus flavus sp. nov., isolated from the drainage system of a lindane-producing factory.</title>
        <authorList>
            <person name="Kumari R."/>
            <person name="Singh P."/>
            <person name="Schumann P."/>
            <person name="Lal R."/>
        </authorList>
    </citation>
    <scope>NUCLEOTIDE SEQUENCE [LARGE SCALE GENOMIC DNA]</scope>
    <source>
        <strain evidence="2 3">RP1T</strain>
    </source>
</reference>
<gene>
    <name evidence="2" type="ORF">RPIT_11280</name>
</gene>
<dbReference type="AlphaFoldDB" id="A0A1Q2CGS1"/>
<sequence length="241" mass="23616">MNRERAAGRIVAAVAVLVAVAAVVAVLALSGGNSVPSPGPTVAPSLEPSASALTTPSDGVTQPDVTATTVDALTPSESLAASWTQTTQAASGPEVMSASEAPPPGAATEALDPDASAKAELSAADTLPSGQLALEDLPSTVGLWSADDELGPVAYTKAGGSPEDTITVTSLGADSMGLDHWRSSMTDATAIDGGLCGLVGGVAACVLPSQRYGEVMLFGTDGVGVADVREVATGVSSAVNS</sequence>
<keyword evidence="3" id="KW-1185">Reference proteome</keyword>
<organism evidence="2 3">
    <name type="scientific">Tessaracoccus flavus</name>
    <dbReference type="NCBI Taxonomy" id="1610493"/>
    <lineage>
        <taxon>Bacteria</taxon>
        <taxon>Bacillati</taxon>
        <taxon>Actinomycetota</taxon>
        <taxon>Actinomycetes</taxon>
        <taxon>Propionibacteriales</taxon>
        <taxon>Propionibacteriaceae</taxon>
        <taxon>Tessaracoccus</taxon>
    </lineage>
</organism>
<dbReference type="RefSeq" id="WP_077343241.1">
    <property type="nucleotide sequence ID" value="NZ_CP019605.1"/>
</dbReference>
<evidence type="ECO:0000313" key="2">
    <source>
        <dbReference type="EMBL" id="AQP45304.1"/>
    </source>
</evidence>
<dbReference type="Proteomes" id="UP000188324">
    <property type="component" value="Chromosome"/>
</dbReference>
<name>A0A1Q2CGS1_9ACTN</name>
<protein>
    <submittedName>
        <fullName evidence="2">Uncharacterized protein</fullName>
    </submittedName>
</protein>
<feature type="region of interest" description="Disordered" evidence="1">
    <location>
        <begin position="83"/>
        <end position="115"/>
    </location>
</feature>
<dbReference type="EMBL" id="CP019605">
    <property type="protein sequence ID" value="AQP45304.1"/>
    <property type="molecule type" value="Genomic_DNA"/>
</dbReference>
<feature type="region of interest" description="Disordered" evidence="1">
    <location>
        <begin position="33"/>
        <end position="63"/>
    </location>
</feature>
<proteinExistence type="predicted"/>
<dbReference type="KEGG" id="tfl:RPIT_11280"/>
<dbReference type="STRING" id="1610493.RPIT_11280"/>
<evidence type="ECO:0000256" key="1">
    <source>
        <dbReference type="SAM" id="MobiDB-lite"/>
    </source>
</evidence>
<accession>A0A1Q2CGS1</accession>
<evidence type="ECO:0000313" key="3">
    <source>
        <dbReference type="Proteomes" id="UP000188324"/>
    </source>
</evidence>